<accession>A0ABX7R336</accession>
<dbReference type="CDD" id="cd06422">
    <property type="entry name" value="NTP_transferase_like_1"/>
    <property type="match status" value="1"/>
</dbReference>
<dbReference type="Gene3D" id="3.90.550.10">
    <property type="entry name" value="Spore Coat Polysaccharide Biosynthesis Protein SpsA, Chain A"/>
    <property type="match status" value="1"/>
</dbReference>
<dbReference type="InterPro" id="IPR029044">
    <property type="entry name" value="Nucleotide-diphossugar_trans"/>
</dbReference>
<dbReference type="InterPro" id="IPR054790">
    <property type="entry name" value="MurU"/>
</dbReference>
<keyword evidence="2" id="KW-0548">Nucleotidyltransferase</keyword>
<feature type="domain" description="Nucleotidyl transferase" evidence="3">
    <location>
        <begin position="2"/>
        <end position="112"/>
    </location>
</feature>
<sequence>MKAMILAAGRGERLRPLTDSLPKPLVPVLGKPLIEYHLDKLAAAGFSEVVINCAWLGHKLPETLGDGGRFGLSISYSHEAEALETAGGIIQALPLLGNEPFLVVNGDIFIDQLPPLPERLPEGAEAWLYLVDNPPQHPQGDFALDGQQIGAEGEPRLTFSGMGIYSPALFTGLTPGARPLAPLLRCKMAAGLVAGAKFDGYWCDVGTISRLEDLERLLQGQVGSAS</sequence>
<evidence type="ECO:0000313" key="4">
    <source>
        <dbReference type="EMBL" id="QSX37909.1"/>
    </source>
</evidence>
<protein>
    <submittedName>
        <fullName evidence="4">Nucleotidyltransferase family protein</fullName>
    </submittedName>
</protein>
<dbReference type="NCBIfam" id="NF045761">
    <property type="entry name" value="NAMPUrTaseMurU"/>
    <property type="match status" value="1"/>
</dbReference>
<evidence type="ECO:0000313" key="5">
    <source>
        <dbReference type="Proteomes" id="UP000663207"/>
    </source>
</evidence>
<dbReference type="Pfam" id="PF00483">
    <property type="entry name" value="NTP_transferase"/>
    <property type="match status" value="1"/>
</dbReference>
<dbReference type="PANTHER" id="PTHR43584">
    <property type="entry name" value="NUCLEOTIDYL TRANSFERASE"/>
    <property type="match status" value="1"/>
</dbReference>
<dbReference type="InterPro" id="IPR005835">
    <property type="entry name" value="NTP_transferase_dom"/>
</dbReference>
<evidence type="ECO:0000256" key="2">
    <source>
        <dbReference type="ARBA" id="ARBA00022695"/>
    </source>
</evidence>
<dbReference type="RefSeq" id="WP_207381076.1">
    <property type="nucleotide sequence ID" value="NZ_CP071502.1"/>
</dbReference>
<dbReference type="Proteomes" id="UP000663207">
    <property type="component" value="Chromosome"/>
</dbReference>
<dbReference type="SUPFAM" id="SSF53448">
    <property type="entry name" value="Nucleotide-diphospho-sugar transferases"/>
    <property type="match status" value="1"/>
</dbReference>
<name>A0ABX7R336_9GAMM</name>
<keyword evidence="1" id="KW-0808">Transferase</keyword>
<keyword evidence="5" id="KW-1185">Reference proteome</keyword>
<organism evidence="4 5">
    <name type="scientific">Shewanella sedimentimangrovi</name>
    <dbReference type="NCBI Taxonomy" id="2814293"/>
    <lineage>
        <taxon>Bacteria</taxon>
        <taxon>Pseudomonadati</taxon>
        <taxon>Pseudomonadota</taxon>
        <taxon>Gammaproteobacteria</taxon>
        <taxon>Alteromonadales</taxon>
        <taxon>Shewanellaceae</taxon>
        <taxon>Shewanella</taxon>
    </lineage>
</organism>
<evidence type="ECO:0000256" key="1">
    <source>
        <dbReference type="ARBA" id="ARBA00022679"/>
    </source>
</evidence>
<dbReference type="EMBL" id="CP071502">
    <property type="protein sequence ID" value="QSX37909.1"/>
    <property type="molecule type" value="Genomic_DNA"/>
</dbReference>
<reference evidence="4 5" key="1">
    <citation type="submission" date="2021-03" db="EMBL/GenBank/DDBJ databases">
        <title>Novel species identification of genus Shewanella.</title>
        <authorList>
            <person name="Liu G."/>
            <person name="Zhang Q."/>
        </authorList>
    </citation>
    <scope>NUCLEOTIDE SEQUENCE [LARGE SCALE GENOMIC DNA]</scope>
    <source>
        <strain evidence="4 5">FJAT-52962</strain>
    </source>
</reference>
<evidence type="ECO:0000259" key="3">
    <source>
        <dbReference type="Pfam" id="PF00483"/>
    </source>
</evidence>
<proteinExistence type="predicted"/>
<gene>
    <name evidence="4" type="ORF">JYB85_03445</name>
</gene>
<dbReference type="PANTHER" id="PTHR43584:SF8">
    <property type="entry name" value="N-ACETYLMURAMATE ALPHA-1-PHOSPHATE URIDYLYLTRANSFERASE"/>
    <property type="match status" value="1"/>
</dbReference>
<dbReference type="InterPro" id="IPR050065">
    <property type="entry name" value="GlmU-like"/>
</dbReference>